<dbReference type="InterPro" id="IPR050921">
    <property type="entry name" value="T4SS_GSP_E_ATPase"/>
</dbReference>
<dbReference type="PANTHER" id="PTHR30486">
    <property type="entry name" value="TWITCHING MOTILITY PROTEIN PILT"/>
    <property type="match status" value="1"/>
</dbReference>
<reference evidence="3" key="2">
    <citation type="journal article" date="2014" name="ISME J.">
        <title>Microbial stratification in low pH oxic and suboxic macroscopic growths along an acid mine drainage.</title>
        <authorList>
            <person name="Mendez-Garcia C."/>
            <person name="Mesa V."/>
            <person name="Sprenger R.R."/>
            <person name="Richter M."/>
            <person name="Diez M.S."/>
            <person name="Solano J."/>
            <person name="Bargiela R."/>
            <person name="Golyshina O.V."/>
            <person name="Manteca A."/>
            <person name="Ramos J.L."/>
            <person name="Gallego J.R."/>
            <person name="Llorente I."/>
            <person name="Martins Dos Santos V.A."/>
            <person name="Jensen O.N."/>
            <person name="Pelaez A.I."/>
            <person name="Sanchez J."/>
            <person name="Ferrer M."/>
        </authorList>
    </citation>
    <scope>NUCLEOTIDE SEQUENCE</scope>
</reference>
<dbReference type="GO" id="GO:0016887">
    <property type="term" value="F:ATP hydrolysis activity"/>
    <property type="evidence" value="ECO:0007669"/>
    <property type="project" value="InterPro"/>
</dbReference>
<evidence type="ECO:0000256" key="1">
    <source>
        <dbReference type="ARBA" id="ARBA00006611"/>
    </source>
</evidence>
<dbReference type="Gene3D" id="3.40.50.300">
    <property type="entry name" value="P-loop containing nucleotide triphosphate hydrolases"/>
    <property type="match status" value="1"/>
</dbReference>
<protein>
    <submittedName>
        <fullName evidence="3">Type II secretion system protein E</fullName>
    </submittedName>
</protein>
<name>T1C721_9ZZZZ</name>
<organism evidence="3">
    <name type="scientific">mine drainage metagenome</name>
    <dbReference type="NCBI Taxonomy" id="410659"/>
    <lineage>
        <taxon>unclassified sequences</taxon>
        <taxon>metagenomes</taxon>
        <taxon>ecological metagenomes</taxon>
    </lineage>
</organism>
<dbReference type="AlphaFoldDB" id="T1C721"/>
<proteinExistence type="inferred from homology"/>
<comment type="caution">
    <text evidence="3">The sequence shown here is derived from an EMBL/GenBank/DDBJ whole genome shotgun (WGS) entry which is preliminary data.</text>
</comment>
<comment type="similarity">
    <text evidence="1">Belongs to the GSP E family.</text>
</comment>
<dbReference type="Pfam" id="PF00437">
    <property type="entry name" value="T2SSE"/>
    <property type="match status" value="1"/>
</dbReference>
<dbReference type="EMBL" id="AUZY01001006">
    <property type="protein sequence ID" value="EQD76668.1"/>
    <property type="molecule type" value="Genomic_DNA"/>
</dbReference>
<evidence type="ECO:0000259" key="2">
    <source>
        <dbReference type="Pfam" id="PF00437"/>
    </source>
</evidence>
<gene>
    <name evidence="3" type="ORF">B1B_01543</name>
</gene>
<dbReference type="InterPro" id="IPR027417">
    <property type="entry name" value="P-loop_NTPase"/>
</dbReference>
<accession>T1C721</accession>
<dbReference type="CDD" id="cd01130">
    <property type="entry name" value="VirB11-like_ATPase"/>
    <property type="match status" value="1"/>
</dbReference>
<sequence length="367" mass="40473">MIRPGSCFNARMSQPHTTQALAILGHLLSPLQPWFEDESVEEIMVNRPDEIWIECHGHFKRAGVELAPLSIRSAITVLGRLAGKDIGTSGGGRCYLDARLEGMRVTAVRQPVSIRSDVLSLRKPNRSRMTLEALCASMPRTQAQPTGCVPPAHPQQSWVQWFREKVRERQNFLVSGGTSSGKTTFLNGLLTGLAPEERVITIEDTPELDVPTSNWVALESRDQPEHDARALVRLALRLRPDRLLIGEVRGCEAFDLLQACNTGHRGTLTSLHANSARDALYRLETLVLTAGLAWPHDAIRRQIASAFDYVVHLERRGGRRRLVEVLEIIPDAGPDYHLVPVTGIESGEPDLSASAIAAVSLHLPEVS</sequence>
<dbReference type="InterPro" id="IPR001482">
    <property type="entry name" value="T2SS/T4SS_dom"/>
</dbReference>
<feature type="domain" description="Bacterial type II secretion system protein E" evidence="2">
    <location>
        <begin position="167"/>
        <end position="315"/>
    </location>
</feature>
<dbReference type="Gene3D" id="3.30.450.90">
    <property type="match status" value="1"/>
</dbReference>
<dbReference type="PANTHER" id="PTHR30486:SF6">
    <property type="entry name" value="TYPE IV PILUS RETRACTATION ATPASE PILT"/>
    <property type="match status" value="1"/>
</dbReference>
<dbReference type="SUPFAM" id="SSF52540">
    <property type="entry name" value="P-loop containing nucleoside triphosphate hydrolases"/>
    <property type="match status" value="1"/>
</dbReference>
<reference evidence="3" key="1">
    <citation type="submission" date="2013-08" db="EMBL/GenBank/DDBJ databases">
        <authorList>
            <person name="Mendez C."/>
            <person name="Richter M."/>
            <person name="Ferrer M."/>
            <person name="Sanchez J."/>
        </authorList>
    </citation>
    <scope>NUCLEOTIDE SEQUENCE</scope>
</reference>
<evidence type="ECO:0000313" key="3">
    <source>
        <dbReference type="EMBL" id="EQD76668.1"/>
    </source>
</evidence>